<feature type="compositionally biased region" description="Basic and acidic residues" evidence="1">
    <location>
        <begin position="1061"/>
        <end position="1071"/>
    </location>
</feature>
<dbReference type="EMBL" id="CM017321">
    <property type="protein sequence ID" value="KAE7995957.1"/>
    <property type="molecule type" value="Genomic_DNA"/>
</dbReference>
<feature type="region of interest" description="Disordered" evidence="1">
    <location>
        <begin position="1061"/>
        <end position="1132"/>
    </location>
</feature>
<feature type="region of interest" description="Disordered" evidence="1">
    <location>
        <begin position="204"/>
        <end position="223"/>
    </location>
</feature>
<name>A0A5N6Q9P4_9ROSI</name>
<dbReference type="AlphaFoldDB" id="A0A5N6Q9P4"/>
<feature type="region of interest" description="Disordered" evidence="1">
    <location>
        <begin position="1193"/>
        <end position="1265"/>
    </location>
</feature>
<dbReference type="SMART" id="SM00767">
    <property type="entry name" value="DCD"/>
    <property type="match status" value="1"/>
</dbReference>
<proteinExistence type="predicted"/>
<reference evidence="3 4" key="1">
    <citation type="submission" date="2019-06" db="EMBL/GenBank/DDBJ databases">
        <title>A chromosomal-level reference genome of Carpinus fangiana (Coryloideae, Betulaceae).</title>
        <authorList>
            <person name="Yang X."/>
            <person name="Wang Z."/>
            <person name="Zhang L."/>
            <person name="Hao G."/>
            <person name="Liu J."/>
            <person name="Yang Y."/>
        </authorList>
    </citation>
    <scope>NUCLEOTIDE SEQUENCE [LARGE SCALE GENOMIC DNA]</scope>
    <source>
        <strain evidence="3">Cfa_2016G</strain>
        <tissue evidence="3">Leaf</tissue>
    </source>
</reference>
<dbReference type="OrthoDB" id="1928633at2759"/>
<feature type="compositionally biased region" description="Basic and acidic residues" evidence="1">
    <location>
        <begin position="212"/>
        <end position="221"/>
    </location>
</feature>
<accession>A0A5N6Q9P4</accession>
<sequence>MEFDDEKHGVSGRVPKCGAIFMSNSTTKRECLRRGLFGLPSSHGHFVKQVKAGMILFLFDYDKRRLHGVFQACSDGAIDIVPHAFGSSGKQFSAQVKFTQIWNCSPLTEAEFRDTIKENYFSAKKFHFGLSEEQVRRLLCLFSLRRTTDHLPQRQFSKIKGARANAKGKVIRVDDGGAIMRDEVKDSNDLDNDYGPVVLNEYSGKSSGYGGRESDESRFAKSDGLGNKQTAFFEDSLAKSERESDESRFAKSDGVGNKHKSYDELEPVTTNEYFEDSLANGGRDGGRFAGCYRSGSEHNLAIEHGSVLSNDPHGYLSGKVGPMNEYFEDTLAKVGRDGGRFAAYDRSGSGHNLAIDHGPVLSNDRSGYLSGKSGPMNEYFEDSLAKVGRDGSRFAACDRSGSGHNLGIEHGSVMSNDHSGYLSGQAGPMNDHFEDSLAKVGRDGGRFAACDRSGSGRNLSIEHERVVSNDHSGYLSGKAGHMNEHFEDPLAKAGRDGGRFAACEWSGSGHNLATEHGSVVSNDHSGYFSGQAGPMNEYFEDSLAKVERDGGRFAACDRSGSVRNLAIPHGHVVLNDHSEYLSGKVGQVPDHDRFTMTNRLEGENKMDNDFVLPSSTERRSLFQPNLDRSVYSDNSVFKDQHRLYSASSDSIERQICYPSYSTLYGDALGMSTLPYDSESANIYSRYSSSPRIDHSSNSVKECASPHKTYAGTLIPSPKNQLYFPSVEPKCRKRSPDDNSGFGNPVSFSTPDNYDDYLYRTSMPLSGYAYSENLAVESSENPGYKGLSSLQYASAPLHLSETENNGRENKGSSFYSGLPVESLGKLGRKVARHKKNEAFTNKVPLSNHGQLQLHGRDYSVEPKSDYQHERSSLNYDLKYDRDCENLSSGSQKNRNSVFSRLALASDVHVKKSGDDFGHKEYDEDTPVDEYNSPNHNLKYYQGSENMSSGCQKNRNSVFSRLTLSSDVRVKENGDDIGSKESDGNTSVDEVMSMLRQSLSQSAKTKKSKTLIKQNEEHENSRDTKQTTFCPKLEMDCVVDFKYPSAGWTPCVDFKRRSEVQKVEDNTKTRHTNEIAGSDGSSGGGHKRSKLIRPNFSKKESSNEQGISSDQHHKRRKLIRPNFSKKEPSNEQVINDNVSKCAEVLSQESSVNSKDKRGSCEVLVGSQDQEDKSSQSVELLQRVISLVSGEYKNINVEKGSNGEGESKAESRKAFSTTGDEDGKVSSQDAGIKIASEDKSRTAENGLRNMDSVVDELPDTTPSCNRHL</sequence>
<dbReference type="Proteomes" id="UP000327013">
    <property type="component" value="Chromosome 1"/>
</dbReference>
<dbReference type="Pfam" id="PF10539">
    <property type="entry name" value="Dev_Cell_Death"/>
    <property type="match status" value="1"/>
</dbReference>
<evidence type="ECO:0000259" key="2">
    <source>
        <dbReference type="PROSITE" id="PS51222"/>
    </source>
</evidence>
<evidence type="ECO:0000313" key="4">
    <source>
        <dbReference type="Proteomes" id="UP000327013"/>
    </source>
</evidence>
<organism evidence="3 4">
    <name type="scientific">Carpinus fangiana</name>
    <dbReference type="NCBI Taxonomy" id="176857"/>
    <lineage>
        <taxon>Eukaryota</taxon>
        <taxon>Viridiplantae</taxon>
        <taxon>Streptophyta</taxon>
        <taxon>Embryophyta</taxon>
        <taxon>Tracheophyta</taxon>
        <taxon>Spermatophyta</taxon>
        <taxon>Magnoliopsida</taxon>
        <taxon>eudicotyledons</taxon>
        <taxon>Gunneridae</taxon>
        <taxon>Pentapetalae</taxon>
        <taxon>rosids</taxon>
        <taxon>fabids</taxon>
        <taxon>Fagales</taxon>
        <taxon>Betulaceae</taxon>
        <taxon>Carpinus</taxon>
    </lineage>
</organism>
<gene>
    <name evidence="3" type="ORF">FH972_000709</name>
</gene>
<dbReference type="PANTHER" id="PTHR46444">
    <property type="entry name" value="DCD (DEVELOPMENT AND CELL DEATH) DOMAIN PROTEIN-RELATED"/>
    <property type="match status" value="1"/>
</dbReference>
<dbReference type="InterPro" id="IPR013989">
    <property type="entry name" value="Dev_and_cell_death_domain"/>
</dbReference>
<dbReference type="PROSITE" id="PS51222">
    <property type="entry name" value="DCD"/>
    <property type="match status" value="1"/>
</dbReference>
<protein>
    <recommendedName>
        <fullName evidence="2">DCD domain-containing protein</fullName>
    </recommendedName>
</protein>
<feature type="compositionally biased region" description="Basic and acidic residues" evidence="1">
    <location>
        <begin position="236"/>
        <end position="251"/>
    </location>
</feature>
<feature type="region of interest" description="Disordered" evidence="1">
    <location>
        <begin position="233"/>
        <end position="261"/>
    </location>
</feature>
<evidence type="ECO:0000256" key="1">
    <source>
        <dbReference type="SAM" id="MobiDB-lite"/>
    </source>
</evidence>
<feature type="domain" description="DCD" evidence="2">
    <location>
        <begin position="14"/>
        <end position="144"/>
    </location>
</feature>
<evidence type="ECO:0000313" key="3">
    <source>
        <dbReference type="EMBL" id="KAE7995957.1"/>
    </source>
</evidence>
<feature type="region of interest" description="Disordered" evidence="1">
    <location>
        <begin position="996"/>
        <end position="1023"/>
    </location>
</feature>
<dbReference type="PANTHER" id="PTHR46444:SF9">
    <property type="entry name" value="DCD (DEVELOPMENT AND CELL DEATH) DOMAIN PROTEIN"/>
    <property type="match status" value="1"/>
</dbReference>
<keyword evidence="4" id="KW-1185">Reference proteome</keyword>
<feature type="compositionally biased region" description="Basic and acidic residues" evidence="1">
    <location>
        <begin position="1012"/>
        <end position="1023"/>
    </location>
</feature>